<protein>
    <submittedName>
        <fullName evidence="1">Uncharacterized protein</fullName>
    </submittedName>
</protein>
<name>A0A2H0TAL5_9BACT</name>
<sequence length="239" mass="27724">MNENINNPNTGNDALNTRILEIKRRAYGNFHRYIRQLYEASRLEQTNKDKKFIDMLKDNIKLIIDEKYNTNIEIEIEDAFRNLDSSDKEKLIDTATEITIALITKYLSLSELETRLLERHLTMHGFKKLSRGLTYDIISDNESMELHVPTTFFENSGVAIESYKKGLAILARKLQEDPTLQNIKKICGHSSLVQKKRLIMEQLGFELDYEEIDGLRKPTGHASISREKLIALYGKDEEK</sequence>
<organism evidence="1 2">
    <name type="scientific">Candidatus Nomurabacteria bacterium CG10_big_fil_rev_8_21_14_0_10_35_16</name>
    <dbReference type="NCBI Taxonomy" id="1974731"/>
    <lineage>
        <taxon>Bacteria</taxon>
        <taxon>Candidatus Nomuraibacteriota</taxon>
    </lineage>
</organism>
<reference evidence="2" key="1">
    <citation type="submission" date="2017-09" db="EMBL/GenBank/DDBJ databases">
        <title>Depth-based differentiation of microbial function through sediment-hosted aquifers and enrichment of novel symbionts in the deep terrestrial subsurface.</title>
        <authorList>
            <person name="Probst A.J."/>
            <person name="Ladd B."/>
            <person name="Jarett J.K."/>
            <person name="Geller-Mcgrath D.E."/>
            <person name="Sieber C.M.K."/>
            <person name="Emerson J.B."/>
            <person name="Anantharaman K."/>
            <person name="Thomas B.C."/>
            <person name="Malmstrom R."/>
            <person name="Stieglmeier M."/>
            <person name="Klingl A."/>
            <person name="Woyke T."/>
            <person name="Ryan C.M."/>
            <person name="Banfield J.F."/>
        </authorList>
    </citation>
    <scope>NUCLEOTIDE SEQUENCE [LARGE SCALE GENOMIC DNA]</scope>
</reference>
<dbReference type="Proteomes" id="UP000230094">
    <property type="component" value="Unassembled WGS sequence"/>
</dbReference>
<proteinExistence type="predicted"/>
<comment type="caution">
    <text evidence="1">The sequence shown here is derived from an EMBL/GenBank/DDBJ whole genome shotgun (WGS) entry which is preliminary data.</text>
</comment>
<dbReference type="EMBL" id="PFCQ01000014">
    <property type="protein sequence ID" value="PIR68066.1"/>
    <property type="molecule type" value="Genomic_DNA"/>
</dbReference>
<gene>
    <name evidence="1" type="ORF">COU49_02715</name>
</gene>
<evidence type="ECO:0000313" key="2">
    <source>
        <dbReference type="Proteomes" id="UP000230094"/>
    </source>
</evidence>
<dbReference type="AlphaFoldDB" id="A0A2H0TAL5"/>
<evidence type="ECO:0000313" key="1">
    <source>
        <dbReference type="EMBL" id="PIR68066.1"/>
    </source>
</evidence>
<accession>A0A2H0TAL5</accession>